<name>A0AAF0FSE2_9EURY</name>
<accession>A0AAF0FSE2</accession>
<protein>
    <submittedName>
        <fullName evidence="2">ORF6N domain-containing protein</fullName>
    </submittedName>
</protein>
<dbReference type="Proteomes" id="UP001218895">
    <property type="component" value="Chromosome"/>
</dbReference>
<dbReference type="InterPro" id="IPR018873">
    <property type="entry name" value="KilA-N_DNA-bd_domain"/>
</dbReference>
<evidence type="ECO:0000259" key="1">
    <source>
        <dbReference type="Pfam" id="PF10543"/>
    </source>
</evidence>
<sequence>MSERGLVNTGRDAIQNKIYTIRNVQVMLDSDLAKIYGVETRSFNQAVKRNIERFPERFRFRLTEEEYENLRSQFVISSDGHGGRRYLPYAFTEQGVSMLSAVLHSNTAVEVSIKIIDAFVQMRHFIKSNAEFFSRLESVEKRQMRFEIETAENFGKIFSALKSGEKSQKQGVFFDGELFDAYTFVSDLIRSAESSVFLVDNFVDDTVLLMLSKRKEGVSATVYTHNITPQLKLDLRKHNSQYPPVEVKRMTVSHDRFLILDKEEIYHLGASLKDLGKKWFAFSKMDKDGLKIIDRLEDLG</sequence>
<dbReference type="RefSeq" id="WP_278100459.1">
    <property type="nucleotide sequence ID" value="NZ_CP091092.1"/>
</dbReference>
<dbReference type="AlphaFoldDB" id="A0AAF0FSE2"/>
<feature type="domain" description="KilA-N DNA-binding" evidence="1">
    <location>
        <begin position="16"/>
        <end position="102"/>
    </location>
</feature>
<keyword evidence="3" id="KW-1185">Reference proteome</keyword>
<dbReference type="Pfam" id="PF10543">
    <property type="entry name" value="ORF6N"/>
    <property type="match status" value="1"/>
</dbReference>
<dbReference type="GeneID" id="79949594"/>
<gene>
    <name evidence="2" type="ORF">L1994_04310</name>
</gene>
<reference evidence="2" key="1">
    <citation type="submission" date="2022-01" db="EMBL/GenBank/DDBJ databases">
        <title>Complete genome of Methanomicrobium antiquum DSM 21220.</title>
        <authorList>
            <person name="Chen S.-C."/>
            <person name="You Y.-T."/>
            <person name="Zhou Y.-Z."/>
            <person name="Lai M.-C."/>
        </authorList>
    </citation>
    <scope>NUCLEOTIDE SEQUENCE</scope>
    <source>
        <strain evidence="2">DSM 21220</strain>
    </source>
</reference>
<proteinExistence type="predicted"/>
<evidence type="ECO:0000313" key="3">
    <source>
        <dbReference type="Proteomes" id="UP001218895"/>
    </source>
</evidence>
<dbReference type="EMBL" id="CP091092">
    <property type="protein sequence ID" value="WFN37619.1"/>
    <property type="molecule type" value="Genomic_DNA"/>
</dbReference>
<dbReference type="KEGG" id="manq:L1994_04310"/>
<evidence type="ECO:0000313" key="2">
    <source>
        <dbReference type="EMBL" id="WFN37619.1"/>
    </source>
</evidence>
<organism evidence="2 3">
    <name type="scientific">Methanomicrobium antiquum</name>
    <dbReference type="NCBI Taxonomy" id="487686"/>
    <lineage>
        <taxon>Archaea</taxon>
        <taxon>Methanobacteriati</taxon>
        <taxon>Methanobacteriota</taxon>
        <taxon>Stenosarchaea group</taxon>
        <taxon>Methanomicrobia</taxon>
        <taxon>Methanomicrobiales</taxon>
        <taxon>Methanomicrobiaceae</taxon>
        <taxon>Methanomicrobium</taxon>
    </lineage>
</organism>